<dbReference type="GO" id="GO:0005975">
    <property type="term" value="P:carbohydrate metabolic process"/>
    <property type="evidence" value="ECO:0007669"/>
    <property type="project" value="InterPro"/>
</dbReference>
<dbReference type="GO" id="GO:0030596">
    <property type="term" value="F:alpha-L-rhamnosidase activity"/>
    <property type="evidence" value="ECO:0007669"/>
    <property type="project" value="UniProtKB-EC"/>
</dbReference>
<evidence type="ECO:0000256" key="2">
    <source>
        <dbReference type="ARBA" id="ARBA00012652"/>
    </source>
</evidence>
<comment type="caution">
    <text evidence="8">The sequence shown here is derived from an EMBL/GenBank/DDBJ whole genome shotgun (WGS) entry which is preliminary data.</text>
</comment>
<protein>
    <recommendedName>
        <fullName evidence="2">alpha-L-rhamnosidase</fullName>
        <ecNumber evidence="2">3.2.1.40</ecNumber>
    </recommendedName>
</protein>
<dbReference type="Pfam" id="PF17390">
    <property type="entry name" value="Bac_rhamnosid_C"/>
    <property type="match status" value="1"/>
</dbReference>
<dbReference type="InterPro" id="IPR013737">
    <property type="entry name" value="Bac_rhamnosid_N"/>
</dbReference>
<feature type="domain" description="Alpha-L-rhamnosidase concanavalin-like" evidence="4">
    <location>
        <begin position="242"/>
        <end position="342"/>
    </location>
</feature>
<dbReference type="InterPro" id="IPR008928">
    <property type="entry name" value="6-hairpin_glycosidase_sf"/>
</dbReference>
<evidence type="ECO:0000259" key="6">
    <source>
        <dbReference type="Pfam" id="PF17389"/>
    </source>
</evidence>
<evidence type="ECO:0000256" key="1">
    <source>
        <dbReference type="ARBA" id="ARBA00001445"/>
    </source>
</evidence>
<dbReference type="InterPro" id="IPR016007">
    <property type="entry name" value="Alpha_rhamnosid"/>
</dbReference>
<keyword evidence="3 8" id="KW-0378">Hydrolase</keyword>
<reference evidence="8" key="1">
    <citation type="journal article" date="2021" name="PeerJ">
        <title>Extensive microbial diversity within the chicken gut microbiome revealed by metagenomics and culture.</title>
        <authorList>
            <person name="Gilroy R."/>
            <person name="Ravi A."/>
            <person name="Getino M."/>
            <person name="Pursley I."/>
            <person name="Horton D.L."/>
            <person name="Alikhan N.F."/>
            <person name="Baker D."/>
            <person name="Gharbi K."/>
            <person name="Hall N."/>
            <person name="Watson M."/>
            <person name="Adriaenssens E.M."/>
            <person name="Foster-Nyarko E."/>
            <person name="Jarju S."/>
            <person name="Secka A."/>
            <person name="Antonio M."/>
            <person name="Oren A."/>
            <person name="Chaudhuri R.R."/>
            <person name="La Ragione R."/>
            <person name="Hildebrand F."/>
            <person name="Pallen M.J."/>
        </authorList>
    </citation>
    <scope>NUCLEOTIDE SEQUENCE</scope>
    <source>
        <strain evidence="8">CHK179-7159</strain>
    </source>
</reference>
<evidence type="ECO:0000313" key="8">
    <source>
        <dbReference type="EMBL" id="HJA94054.1"/>
    </source>
</evidence>
<dbReference type="SUPFAM" id="SSF48208">
    <property type="entry name" value="Six-hairpin glycosidases"/>
    <property type="match status" value="1"/>
</dbReference>
<dbReference type="Gene3D" id="2.60.420.10">
    <property type="entry name" value="Maltose phosphorylase, domain 3"/>
    <property type="match status" value="1"/>
</dbReference>
<dbReference type="EMBL" id="DWYY01000147">
    <property type="protein sequence ID" value="HJA94054.1"/>
    <property type="molecule type" value="Genomic_DNA"/>
</dbReference>
<dbReference type="InterPro" id="IPR035396">
    <property type="entry name" value="Bac_rhamnosid6H"/>
</dbReference>
<evidence type="ECO:0000256" key="3">
    <source>
        <dbReference type="ARBA" id="ARBA00022801"/>
    </source>
</evidence>
<reference evidence="8" key="2">
    <citation type="submission" date="2021-04" db="EMBL/GenBank/DDBJ databases">
        <authorList>
            <person name="Gilroy R."/>
        </authorList>
    </citation>
    <scope>NUCLEOTIDE SEQUENCE</scope>
    <source>
        <strain evidence="8">CHK179-7159</strain>
    </source>
</reference>
<sequence length="761" mass="87221">MVFSNRFVSECRERSTYIHHVQAPLFRKSFSLKKGERKGEILICGLGFYDLFVNGKKITKGYLAPYISNSDHIVYYDRYDITPCLREGENVIGVMLGDGFQNAKTRVWDFVDNVWNSAPKLAISVEIENEDRKLHFEGMDFTCKKGPVFFNDLRSGVFFDKRLEEQGWKEPGFTEDESWHAPLVAERPRGEARLCEVEPIVVRKELAPVSIRPGSLAEYTARDDVIEGLCGQEPPEKPVAETGGWLYDFGENNAGIFRLRIKGHAGQRIDIQCGEQLKDGALDFSNINFFPDGYSQRDIYIVGGEEEEIFEPMFTYHGFRYLYVTGIEEEQAKPELLTYLVMSSGLEERGSFSCSDETANAIYEMGRRSDRANFYYFPTDCPHREKNGWTGDAQISAEHMILTMGAEKSWREWLFNIRCAQKKDGQLPGIVPTGDWGYDWGNGPAWDAVLFELPYIIYKYRGEKEAILENAPAMLRYLEYISGKRDADGIVAIGLGDWVPVDRGAGDYQAPLGFTDSVMVYNMCRKAEIMFEAVGLPLHESFARSLGREIRLAIRKKYVDFDTMLVRSACQTAQAMGIYYDIFETGEKPEAFRRLLEIIRRDGEKLTSGFLGLRVLFHVLSGFGESELAYRMITGEEYPSYGYFVKEGYTTLPEQMLPDEKRRRVSQDHHFLGDVVQWYMRYPGGICVERWDRVSIRPKFIESLTFAMASHKLPAGEVKTCWKRDAERIRLEVECPEKVSCQIELDPGYVFEQDGNSYLEA</sequence>
<feature type="domain" description="Alpha-L-rhamnosidase six-hairpin glycosidase" evidence="6">
    <location>
        <begin position="348"/>
        <end position="681"/>
    </location>
</feature>
<dbReference type="InterPro" id="IPR012341">
    <property type="entry name" value="6hp_glycosidase-like_sf"/>
</dbReference>
<dbReference type="PANTHER" id="PTHR33307">
    <property type="entry name" value="ALPHA-RHAMNOSIDASE (EUROFUNG)"/>
    <property type="match status" value="1"/>
</dbReference>
<dbReference type="Pfam" id="PF17389">
    <property type="entry name" value="Bac_rhamnosid6H"/>
    <property type="match status" value="1"/>
</dbReference>
<dbReference type="Gene3D" id="1.50.10.10">
    <property type="match status" value="1"/>
</dbReference>
<dbReference type="InterPro" id="IPR035398">
    <property type="entry name" value="Bac_rhamnosid_C"/>
</dbReference>
<dbReference type="Proteomes" id="UP000886858">
    <property type="component" value="Unassembled WGS sequence"/>
</dbReference>
<comment type="catalytic activity">
    <reaction evidence="1">
        <text>Hydrolysis of terminal non-reducing alpha-L-rhamnose residues in alpha-L-rhamnosides.</text>
        <dbReference type="EC" id="3.2.1.40"/>
    </reaction>
</comment>
<dbReference type="AlphaFoldDB" id="A0A9D2I9I9"/>
<evidence type="ECO:0000313" key="9">
    <source>
        <dbReference type="Proteomes" id="UP000886858"/>
    </source>
</evidence>
<feature type="non-terminal residue" evidence="8">
    <location>
        <position position="761"/>
    </location>
</feature>
<feature type="domain" description="Bacterial alpha-L-rhamnosidase N-terminal" evidence="5">
    <location>
        <begin position="40"/>
        <end position="202"/>
    </location>
</feature>
<name>A0A9D2I9I9_9FIRM</name>
<dbReference type="PANTHER" id="PTHR33307:SF6">
    <property type="entry name" value="ALPHA-RHAMNOSIDASE (EUROFUNG)-RELATED"/>
    <property type="match status" value="1"/>
</dbReference>
<organism evidence="8 9">
    <name type="scientific">Candidatus Eisenbergiella merdipullorum</name>
    <dbReference type="NCBI Taxonomy" id="2838553"/>
    <lineage>
        <taxon>Bacteria</taxon>
        <taxon>Bacillati</taxon>
        <taxon>Bacillota</taxon>
        <taxon>Clostridia</taxon>
        <taxon>Lachnospirales</taxon>
        <taxon>Lachnospiraceae</taxon>
        <taxon>Eisenbergiella</taxon>
    </lineage>
</organism>
<dbReference type="Pfam" id="PF05592">
    <property type="entry name" value="Bac_rhamnosid"/>
    <property type="match status" value="1"/>
</dbReference>
<dbReference type="EC" id="3.2.1.40" evidence="2"/>
<feature type="domain" description="Alpha-L-rhamnosidase C-terminal" evidence="7">
    <location>
        <begin position="691"/>
        <end position="745"/>
    </location>
</feature>
<evidence type="ECO:0000259" key="7">
    <source>
        <dbReference type="Pfam" id="PF17390"/>
    </source>
</evidence>
<dbReference type="InterPro" id="IPR008902">
    <property type="entry name" value="Rhamnosid_concanavalin"/>
</dbReference>
<evidence type="ECO:0000259" key="5">
    <source>
        <dbReference type="Pfam" id="PF08531"/>
    </source>
</evidence>
<dbReference type="Pfam" id="PF08531">
    <property type="entry name" value="Bac_rhamnosid_N"/>
    <property type="match status" value="1"/>
</dbReference>
<accession>A0A9D2I9I9</accession>
<dbReference type="Gene3D" id="2.60.120.260">
    <property type="entry name" value="Galactose-binding domain-like"/>
    <property type="match status" value="2"/>
</dbReference>
<proteinExistence type="predicted"/>
<gene>
    <name evidence="8" type="ORF">H9717_13265</name>
</gene>
<evidence type="ECO:0000259" key="4">
    <source>
        <dbReference type="Pfam" id="PF05592"/>
    </source>
</evidence>